<dbReference type="PANTHER" id="PTHR11614">
    <property type="entry name" value="PHOSPHOLIPASE-RELATED"/>
    <property type="match status" value="1"/>
</dbReference>
<evidence type="ECO:0000256" key="1">
    <source>
        <dbReference type="SAM" id="MobiDB-lite"/>
    </source>
</evidence>
<feature type="region of interest" description="Disordered" evidence="1">
    <location>
        <begin position="202"/>
        <end position="232"/>
    </location>
</feature>
<name>A0A6T9N670_9EUKA</name>
<accession>A0A6T9N670</accession>
<sequence length="232" mass="24917">MVMLAPMISLEKVTQKSVLGPIKNKHLVPVSGFLSFLVPTLPLIAKSDSVLAQQIDEEFRNDVTNYTGSVRVRVAHHFNQLCKAFTAPTGPKALECVSCPAMLMIHANADTMTEPGGSVMLFERASCARKTLVLISGPDGQGAATKTHADGRTTSGLADGQTAMAALRGLNMWHSITTEPGCEKVSFAVAEWICQEADLVSGVPETTPSPQRRRSISPVRQRYVARNAAKGE</sequence>
<dbReference type="InterPro" id="IPR029058">
    <property type="entry name" value="AB_hydrolase_fold"/>
</dbReference>
<protein>
    <submittedName>
        <fullName evidence="3">Uncharacterized protein</fullName>
    </submittedName>
</protein>
<dbReference type="EMBL" id="HBHX01066855">
    <property type="protein sequence ID" value="CAE0147702.1"/>
    <property type="molecule type" value="Transcribed_RNA"/>
</dbReference>
<dbReference type="EMBL" id="HBHX01066856">
    <property type="protein sequence ID" value="CAE0147703.1"/>
    <property type="molecule type" value="Transcribed_RNA"/>
</dbReference>
<dbReference type="InterPro" id="IPR051044">
    <property type="entry name" value="MAG_DAG_Lipase"/>
</dbReference>
<dbReference type="AlphaFoldDB" id="A0A6T9N670"/>
<gene>
    <name evidence="2" type="ORF">HERI1096_LOCUS36997</name>
    <name evidence="3" type="ORF">HERI1096_LOCUS36998</name>
</gene>
<dbReference type="Gene3D" id="3.40.50.1820">
    <property type="entry name" value="alpha/beta hydrolase"/>
    <property type="match status" value="1"/>
</dbReference>
<proteinExistence type="predicted"/>
<evidence type="ECO:0000313" key="2">
    <source>
        <dbReference type="EMBL" id="CAE0147702.1"/>
    </source>
</evidence>
<organism evidence="3">
    <name type="scientific">Haptolina ericina</name>
    <dbReference type="NCBI Taxonomy" id="156174"/>
    <lineage>
        <taxon>Eukaryota</taxon>
        <taxon>Haptista</taxon>
        <taxon>Haptophyta</taxon>
        <taxon>Prymnesiophyceae</taxon>
        <taxon>Prymnesiales</taxon>
        <taxon>Prymnesiaceae</taxon>
        <taxon>Haptolina</taxon>
    </lineage>
</organism>
<evidence type="ECO:0000313" key="3">
    <source>
        <dbReference type="EMBL" id="CAE0147703.1"/>
    </source>
</evidence>
<reference evidence="3" key="1">
    <citation type="submission" date="2021-01" db="EMBL/GenBank/DDBJ databases">
        <authorList>
            <person name="Corre E."/>
            <person name="Pelletier E."/>
            <person name="Niang G."/>
            <person name="Scheremetjew M."/>
            <person name="Finn R."/>
            <person name="Kale V."/>
            <person name="Holt S."/>
            <person name="Cochrane G."/>
            <person name="Meng A."/>
            <person name="Brown T."/>
            <person name="Cohen L."/>
        </authorList>
    </citation>
    <scope>NUCLEOTIDE SEQUENCE</scope>
    <source>
        <strain evidence="3">CCMP281</strain>
    </source>
</reference>